<keyword evidence="4" id="KW-1185">Reference proteome</keyword>
<keyword evidence="1" id="KW-0680">Restriction system</keyword>
<dbReference type="Proteomes" id="UP000518288">
    <property type="component" value="Unassembled WGS sequence"/>
</dbReference>
<evidence type="ECO:0000313" key="3">
    <source>
        <dbReference type="EMBL" id="NYG34561.1"/>
    </source>
</evidence>
<dbReference type="GO" id="GO:0009035">
    <property type="term" value="F:type I site-specific deoxyribonuclease activity"/>
    <property type="evidence" value="ECO:0007669"/>
    <property type="project" value="UniProtKB-EC"/>
</dbReference>
<evidence type="ECO:0000313" key="4">
    <source>
        <dbReference type="Proteomes" id="UP000518288"/>
    </source>
</evidence>
<dbReference type="EMBL" id="JACCFH010000001">
    <property type="protein sequence ID" value="NYG34561.1"/>
    <property type="molecule type" value="Genomic_DNA"/>
</dbReference>
<organism evidence="3 4">
    <name type="scientific">Sphaerotilus montanus</name>
    <dbReference type="NCBI Taxonomy" id="522889"/>
    <lineage>
        <taxon>Bacteria</taxon>
        <taxon>Pseudomonadati</taxon>
        <taxon>Pseudomonadota</taxon>
        <taxon>Betaproteobacteria</taxon>
        <taxon>Burkholderiales</taxon>
        <taxon>Sphaerotilaceae</taxon>
        <taxon>Sphaerotilus</taxon>
    </lineage>
</organism>
<accession>A0A7Y9R1G4</accession>
<keyword evidence="3" id="KW-0378">Hydrolase</keyword>
<dbReference type="PANTHER" id="PTHR30408">
    <property type="entry name" value="TYPE-1 RESTRICTION ENZYME ECOKI SPECIFICITY PROTEIN"/>
    <property type="match status" value="1"/>
</dbReference>
<dbReference type="Gene3D" id="1.10.287.1120">
    <property type="entry name" value="Bipartite methylase S protein"/>
    <property type="match status" value="1"/>
</dbReference>
<gene>
    <name evidence="3" type="ORF">BDD16_003547</name>
</gene>
<dbReference type="GO" id="GO:0003677">
    <property type="term" value="F:DNA binding"/>
    <property type="evidence" value="ECO:0007669"/>
    <property type="project" value="UniProtKB-KW"/>
</dbReference>
<dbReference type="PANTHER" id="PTHR30408:SF12">
    <property type="entry name" value="TYPE I RESTRICTION ENZYME MJAVIII SPECIFICITY SUBUNIT"/>
    <property type="match status" value="1"/>
</dbReference>
<dbReference type="EC" id="3.1.21.3" evidence="3"/>
<dbReference type="GO" id="GO:0009307">
    <property type="term" value="P:DNA restriction-modification system"/>
    <property type="evidence" value="ECO:0007669"/>
    <property type="project" value="UniProtKB-KW"/>
</dbReference>
<sequence length="447" mass="49114">MSFPKYEHYKDSGVEWLGEVPAHWDVKSIRRVAELNPSKSEAAHLGRETEVSFLPMEAVGDDGKLNLDRTRPIGEVETGYTFFKEGDVTIAKITPCFENGKGAVMTGLQNGFGFGTTELIVTRPKLGHVTNHFLHWLYLSTTFRKTAEAAMYGAGGQKRVPDDFVRDFVTAFPPISEQDTISAFLVRETTKLDALITEQRTLIDLLKEKRQAVISHAVTKGLDPRVPMKDSGVEWLGEVPAHWNMLALKRISPSQTVGIVVNPSEYVSSEGLPFIYGGDISEGCISYAGARRISLEDSERNKKTKLNAGDVLVVRVGAPGVAAVVPPECEGGNCASVMLVRKGDFCSDWLCFLLNSRVVRYQVEIVQYGAAQEQFNIAHAVEFVLPTPDVNEQKNISAYLGREATRIDALTAEAQTTIALLQERRSALISAAVTGKIDVRQHTTEAA</sequence>
<dbReference type="CDD" id="cd17260">
    <property type="entry name" value="RMtype1_S_EcoEI-TRD1-CR1_like"/>
    <property type="match status" value="1"/>
</dbReference>
<proteinExistence type="predicted"/>
<dbReference type="Gene3D" id="3.90.220.20">
    <property type="entry name" value="DNA methylase specificity domains"/>
    <property type="match status" value="2"/>
</dbReference>
<dbReference type="InterPro" id="IPR044946">
    <property type="entry name" value="Restrct_endonuc_typeI_TRD_sf"/>
</dbReference>
<dbReference type="AlphaFoldDB" id="A0A7Y9R1G4"/>
<protein>
    <submittedName>
        <fullName evidence="3">Type I restriction enzyme S subunit</fullName>
        <ecNumber evidence="3">3.1.21.3</ecNumber>
    </submittedName>
</protein>
<dbReference type="SUPFAM" id="SSF116734">
    <property type="entry name" value="DNA methylase specificity domain"/>
    <property type="match status" value="2"/>
</dbReference>
<evidence type="ECO:0000256" key="2">
    <source>
        <dbReference type="ARBA" id="ARBA00023125"/>
    </source>
</evidence>
<reference evidence="3 4" key="1">
    <citation type="submission" date="2020-07" db="EMBL/GenBank/DDBJ databases">
        <title>Genomic Encyclopedia of Archaeal and Bacterial Type Strains, Phase II (KMG-II): from individual species to whole genera.</title>
        <authorList>
            <person name="Goeker M."/>
        </authorList>
    </citation>
    <scope>NUCLEOTIDE SEQUENCE [LARGE SCALE GENOMIC DNA]</scope>
    <source>
        <strain evidence="3 4">DSM 21226</strain>
    </source>
</reference>
<comment type="caution">
    <text evidence="3">The sequence shown here is derived from an EMBL/GenBank/DDBJ whole genome shotgun (WGS) entry which is preliminary data.</text>
</comment>
<name>A0A7Y9R1G4_9BURK</name>
<dbReference type="InterPro" id="IPR052021">
    <property type="entry name" value="Type-I_RS_S_subunit"/>
</dbReference>
<evidence type="ECO:0000256" key="1">
    <source>
        <dbReference type="ARBA" id="ARBA00022747"/>
    </source>
</evidence>
<dbReference type="RefSeq" id="WP_179635181.1">
    <property type="nucleotide sequence ID" value="NZ_JACCFH010000001.1"/>
</dbReference>
<keyword evidence="2" id="KW-0238">DNA-binding</keyword>